<evidence type="ECO:0000256" key="1">
    <source>
        <dbReference type="ARBA" id="ARBA00004141"/>
    </source>
</evidence>
<evidence type="ECO:0000313" key="6">
    <source>
        <dbReference type="EMBL" id="KIJ14765.1"/>
    </source>
</evidence>
<keyword evidence="7" id="KW-1185">Reference proteome</keyword>
<feature type="transmembrane region" description="Helical" evidence="5">
    <location>
        <begin position="181"/>
        <end position="203"/>
    </location>
</feature>
<protein>
    <recommendedName>
        <fullName evidence="5">Protein-S-isoprenylcysteine O-methyltransferase</fullName>
        <ecNumber evidence="5">2.1.1.100</ecNumber>
    </recommendedName>
</protein>
<dbReference type="AlphaFoldDB" id="A0A0C9TGF4"/>
<evidence type="ECO:0000313" key="7">
    <source>
        <dbReference type="Proteomes" id="UP000053647"/>
    </source>
</evidence>
<keyword evidence="2 5" id="KW-0812">Transmembrane</keyword>
<name>A0A0C9TGF4_PAXIN</name>
<comment type="catalytic activity">
    <reaction evidence="5">
        <text>[protein]-C-terminal S-[(2E,6E)-farnesyl]-L-cysteine + S-adenosyl-L-methionine = [protein]-C-terminal S-[(2E,6E)-farnesyl]-L-cysteine methyl ester + S-adenosyl-L-homocysteine</text>
        <dbReference type="Rhea" id="RHEA:21672"/>
        <dbReference type="Rhea" id="RHEA-COMP:12125"/>
        <dbReference type="Rhea" id="RHEA-COMP:12126"/>
        <dbReference type="ChEBI" id="CHEBI:57856"/>
        <dbReference type="ChEBI" id="CHEBI:59789"/>
        <dbReference type="ChEBI" id="CHEBI:90510"/>
        <dbReference type="ChEBI" id="CHEBI:90511"/>
        <dbReference type="EC" id="2.1.1.100"/>
    </reaction>
</comment>
<gene>
    <name evidence="6" type="ORF">PAXINDRAFT_78427</name>
</gene>
<keyword evidence="5" id="KW-0949">S-adenosyl-L-methionine</keyword>
<dbReference type="Pfam" id="PF04140">
    <property type="entry name" value="ICMT"/>
    <property type="match status" value="1"/>
</dbReference>
<dbReference type="GO" id="GO:0005789">
    <property type="term" value="C:endoplasmic reticulum membrane"/>
    <property type="evidence" value="ECO:0007669"/>
    <property type="project" value="UniProtKB-SubCell"/>
</dbReference>
<dbReference type="PANTHER" id="PTHR12714">
    <property type="entry name" value="PROTEIN-S ISOPRENYLCYSTEINE O-METHYLTRANSFERASE"/>
    <property type="match status" value="1"/>
</dbReference>
<evidence type="ECO:0000256" key="2">
    <source>
        <dbReference type="ARBA" id="ARBA00022692"/>
    </source>
</evidence>
<dbReference type="EMBL" id="KN819340">
    <property type="protein sequence ID" value="KIJ14765.1"/>
    <property type="molecule type" value="Genomic_DNA"/>
</dbReference>
<proteinExistence type="inferred from homology"/>
<dbReference type="GO" id="GO:0004671">
    <property type="term" value="F:protein C-terminal S-isoprenylcysteine carboxyl O-methyltransferase activity"/>
    <property type="evidence" value="ECO:0007669"/>
    <property type="project" value="UniProtKB-EC"/>
</dbReference>
<evidence type="ECO:0000256" key="3">
    <source>
        <dbReference type="ARBA" id="ARBA00022989"/>
    </source>
</evidence>
<comment type="similarity">
    <text evidence="5">Belongs to the class VI-like SAM-binding methyltransferase superfamily. Isoprenylcysteine carboxyl methyltransferase family.</text>
</comment>
<keyword evidence="4 5" id="KW-0472">Membrane</keyword>
<dbReference type="EC" id="2.1.1.100" evidence="5"/>
<keyword evidence="3 5" id="KW-1133">Transmembrane helix</keyword>
<keyword evidence="5" id="KW-0489">Methyltransferase</keyword>
<comment type="caution">
    <text evidence="5">Lacks conserved residue(s) required for the propagation of feature annotation.</text>
</comment>
<accession>A0A0C9TGF4</accession>
<feature type="transmembrane region" description="Helical" evidence="5">
    <location>
        <begin position="94"/>
        <end position="115"/>
    </location>
</feature>
<organism evidence="6 7">
    <name type="scientific">Paxillus involutus ATCC 200175</name>
    <dbReference type="NCBI Taxonomy" id="664439"/>
    <lineage>
        <taxon>Eukaryota</taxon>
        <taxon>Fungi</taxon>
        <taxon>Dikarya</taxon>
        <taxon>Basidiomycota</taxon>
        <taxon>Agaricomycotina</taxon>
        <taxon>Agaricomycetes</taxon>
        <taxon>Agaricomycetidae</taxon>
        <taxon>Boletales</taxon>
        <taxon>Paxilineae</taxon>
        <taxon>Paxillaceae</taxon>
        <taxon>Paxillus</taxon>
    </lineage>
</organism>
<feature type="transmembrane region" description="Helical" evidence="5">
    <location>
        <begin position="149"/>
        <end position="169"/>
    </location>
</feature>
<dbReference type="HOGENOM" id="CLU_065200_6_0_1"/>
<keyword evidence="5" id="KW-0256">Endoplasmic reticulum</keyword>
<dbReference type="PANTHER" id="PTHR12714:SF9">
    <property type="entry name" value="PROTEIN-S-ISOPRENYLCYSTEINE O-METHYLTRANSFERASE"/>
    <property type="match status" value="1"/>
</dbReference>
<dbReference type="Gene3D" id="1.20.120.1630">
    <property type="match status" value="1"/>
</dbReference>
<dbReference type="OrthoDB" id="422086at2759"/>
<evidence type="ECO:0000256" key="4">
    <source>
        <dbReference type="ARBA" id="ARBA00023136"/>
    </source>
</evidence>
<dbReference type="InterPro" id="IPR007269">
    <property type="entry name" value="ICMT_MeTrfase"/>
</dbReference>
<reference evidence="7" key="2">
    <citation type="submission" date="2015-01" db="EMBL/GenBank/DDBJ databases">
        <title>Evolutionary Origins and Diversification of the Mycorrhizal Mutualists.</title>
        <authorList>
            <consortium name="DOE Joint Genome Institute"/>
            <consortium name="Mycorrhizal Genomics Consortium"/>
            <person name="Kohler A."/>
            <person name="Kuo A."/>
            <person name="Nagy L.G."/>
            <person name="Floudas D."/>
            <person name="Copeland A."/>
            <person name="Barry K.W."/>
            <person name="Cichocki N."/>
            <person name="Veneault-Fourrey C."/>
            <person name="LaButti K."/>
            <person name="Lindquist E.A."/>
            <person name="Lipzen A."/>
            <person name="Lundell T."/>
            <person name="Morin E."/>
            <person name="Murat C."/>
            <person name="Riley R."/>
            <person name="Ohm R."/>
            <person name="Sun H."/>
            <person name="Tunlid A."/>
            <person name="Henrissat B."/>
            <person name="Grigoriev I.V."/>
            <person name="Hibbett D.S."/>
            <person name="Martin F."/>
        </authorList>
    </citation>
    <scope>NUCLEOTIDE SEQUENCE [LARGE SCALE GENOMIC DNA]</scope>
    <source>
        <strain evidence="7">ATCC 200175</strain>
    </source>
</reference>
<comment type="subcellular location">
    <subcellularLocation>
        <location evidence="5">Endoplasmic reticulum membrane</location>
        <topology evidence="5">Multi-pass membrane protein</topology>
    </subcellularLocation>
    <subcellularLocation>
        <location evidence="1">Membrane</location>
        <topology evidence="1">Multi-pass membrane protein</topology>
    </subcellularLocation>
</comment>
<dbReference type="Proteomes" id="UP000053647">
    <property type="component" value="Unassembled WGS sequence"/>
</dbReference>
<reference evidence="6 7" key="1">
    <citation type="submission" date="2014-06" db="EMBL/GenBank/DDBJ databases">
        <authorList>
            <consortium name="DOE Joint Genome Institute"/>
            <person name="Kuo A."/>
            <person name="Kohler A."/>
            <person name="Nagy L.G."/>
            <person name="Floudas D."/>
            <person name="Copeland A."/>
            <person name="Barry K.W."/>
            <person name="Cichocki N."/>
            <person name="Veneault-Fourrey C."/>
            <person name="LaButti K."/>
            <person name="Lindquist E.A."/>
            <person name="Lipzen A."/>
            <person name="Lundell T."/>
            <person name="Morin E."/>
            <person name="Murat C."/>
            <person name="Sun H."/>
            <person name="Tunlid A."/>
            <person name="Henrissat B."/>
            <person name="Grigoriev I.V."/>
            <person name="Hibbett D.S."/>
            <person name="Martin F."/>
            <person name="Nordberg H.P."/>
            <person name="Cantor M.N."/>
            <person name="Hua S.X."/>
        </authorList>
    </citation>
    <scope>NUCLEOTIDE SEQUENCE [LARGE SCALE GENOMIC DNA]</scope>
    <source>
        <strain evidence="6 7">ATCC 200175</strain>
    </source>
</reference>
<sequence>MSLARLPFTLATAVAFHVSATPPKKPDVHEKVTSERLECLLRPSSRIATLIRGIYWTGTLFEVVNIIAAYIQSPSVPQICPLGLPLNAPTPQTLSTAFIVGSALAVSGGLIRLMAYRALGRFYTHYLGLCKGHALITSGPYSVVRHPGYSGLVMCTLGILCVHLSSGSWMRESVVMDLTSVRVLVLVWTVIVGAISVSAIWRVNEEDRMMRDRFGAQWVEWAGRVRYRLIPGIY</sequence>
<evidence type="ECO:0000256" key="5">
    <source>
        <dbReference type="RuleBase" id="RU362022"/>
    </source>
</evidence>
<keyword evidence="5" id="KW-0808">Transferase</keyword>
<dbReference type="GO" id="GO:0032259">
    <property type="term" value="P:methylation"/>
    <property type="evidence" value="ECO:0007669"/>
    <property type="project" value="UniProtKB-KW"/>
</dbReference>